<accession>A0A1Q8Q5H7</accession>
<dbReference type="GO" id="GO:0005886">
    <property type="term" value="C:plasma membrane"/>
    <property type="evidence" value="ECO:0007669"/>
    <property type="project" value="UniProtKB-SubCell"/>
</dbReference>
<evidence type="ECO:0000256" key="2">
    <source>
        <dbReference type="ARBA" id="ARBA00022475"/>
    </source>
</evidence>
<dbReference type="RefSeq" id="WP_075398488.1">
    <property type="nucleotide sequence ID" value="NZ_MSDU01000017.1"/>
</dbReference>
<proteinExistence type="inferred from homology"/>
<sequence>MIARPVRLATDAMKALVNGNLAIDDIRIKNKDEVGEMAESLNRMKENLRMLVSNVNESALSLAGQSEQLSAAAQQNTAASQKVAESSRNNMQESESQLRSVSTMTGSISDIASGIQEVAGQIQHIHKSMAETTAIMVNLEKQSADIQTITTLITSIADQTNLLALNAAIEAARAGENGKGFAVVADEVRKLAEQSKSSAADIEQTVRQIQRDTAAAALSIKEGSGEINRGLLTSETSLDAFAQIEQAVSKVVSNLQTVSAAVEEIQAMAIEAADTAGFVKTSAEETVSSAQNSNAATEQQLAAREQILSSALSLSHMAESLQIEMNKFTLA</sequence>
<dbReference type="PROSITE" id="PS50885">
    <property type="entry name" value="HAMP"/>
    <property type="match status" value="1"/>
</dbReference>
<dbReference type="Proteomes" id="UP000185568">
    <property type="component" value="Unassembled WGS sequence"/>
</dbReference>
<dbReference type="PROSITE" id="PS50111">
    <property type="entry name" value="CHEMOTAXIS_TRANSDUC_2"/>
    <property type="match status" value="1"/>
</dbReference>
<evidence type="ECO:0000259" key="9">
    <source>
        <dbReference type="PROSITE" id="PS50885"/>
    </source>
</evidence>
<reference evidence="10 11" key="1">
    <citation type="submission" date="2016-12" db="EMBL/GenBank/DDBJ databases">
        <title>Domibacillus antri genome sequencing.</title>
        <authorList>
            <person name="Verma A."/>
            <person name="Krishnamurthi S."/>
        </authorList>
    </citation>
    <scope>NUCLEOTIDE SEQUENCE [LARGE SCALE GENOMIC DNA]</scope>
    <source>
        <strain evidence="10 11">XD80</strain>
    </source>
</reference>
<comment type="similarity">
    <text evidence="5">Belongs to the methyl-accepting chemotaxis (MCP) protein family.</text>
</comment>
<keyword evidence="4 6" id="KW-0807">Transducer</keyword>
<evidence type="ECO:0000256" key="6">
    <source>
        <dbReference type="PROSITE-ProRule" id="PRU00284"/>
    </source>
</evidence>
<evidence type="ECO:0000313" key="11">
    <source>
        <dbReference type="Proteomes" id="UP000185568"/>
    </source>
</evidence>
<gene>
    <name evidence="10" type="ORF">BTO30_09510</name>
</gene>
<dbReference type="Pfam" id="PF00672">
    <property type="entry name" value="HAMP"/>
    <property type="match status" value="1"/>
</dbReference>
<comment type="subcellular location">
    <subcellularLocation>
        <location evidence="1">Cell membrane</location>
    </subcellularLocation>
</comment>
<evidence type="ECO:0000256" key="4">
    <source>
        <dbReference type="ARBA" id="ARBA00023224"/>
    </source>
</evidence>
<feature type="region of interest" description="Disordered" evidence="7">
    <location>
        <begin position="73"/>
        <end position="96"/>
    </location>
</feature>
<evidence type="ECO:0000256" key="5">
    <source>
        <dbReference type="ARBA" id="ARBA00029447"/>
    </source>
</evidence>
<evidence type="ECO:0000256" key="1">
    <source>
        <dbReference type="ARBA" id="ARBA00004236"/>
    </source>
</evidence>
<feature type="domain" description="HAMP" evidence="9">
    <location>
        <begin position="2"/>
        <end position="53"/>
    </location>
</feature>
<evidence type="ECO:0000256" key="3">
    <source>
        <dbReference type="ARBA" id="ARBA00023136"/>
    </source>
</evidence>
<organism evidence="10 11">
    <name type="scientific">Domibacillus antri</name>
    <dbReference type="NCBI Taxonomy" id="1714264"/>
    <lineage>
        <taxon>Bacteria</taxon>
        <taxon>Bacillati</taxon>
        <taxon>Bacillota</taxon>
        <taxon>Bacilli</taxon>
        <taxon>Bacillales</taxon>
        <taxon>Bacillaceae</taxon>
        <taxon>Domibacillus</taxon>
    </lineage>
</organism>
<dbReference type="InterPro" id="IPR003660">
    <property type="entry name" value="HAMP_dom"/>
</dbReference>
<dbReference type="EMBL" id="MSDU01000017">
    <property type="protein sequence ID" value="OLN22531.1"/>
    <property type="molecule type" value="Genomic_DNA"/>
</dbReference>
<feature type="domain" description="Methyl-accepting transducer" evidence="8">
    <location>
        <begin position="37"/>
        <end position="280"/>
    </location>
</feature>
<dbReference type="PANTHER" id="PTHR32089:SF112">
    <property type="entry name" value="LYSOZYME-LIKE PROTEIN-RELATED"/>
    <property type="match status" value="1"/>
</dbReference>
<dbReference type="Gene3D" id="1.10.287.950">
    <property type="entry name" value="Methyl-accepting chemotaxis protein"/>
    <property type="match status" value="1"/>
</dbReference>
<dbReference type="GO" id="GO:0007165">
    <property type="term" value="P:signal transduction"/>
    <property type="evidence" value="ECO:0007669"/>
    <property type="project" value="UniProtKB-KW"/>
</dbReference>
<dbReference type="Pfam" id="PF00015">
    <property type="entry name" value="MCPsignal"/>
    <property type="match status" value="1"/>
</dbReference>
<comment type="caution">
    <text evidence="10">The sequence shown here is derived from an EMBL/GenBank/DDBJ whole genome shotgun (WGS) entry which is preliminary data.</text>
</comment>
<protein>
    <recommendedName>
        <fullName evidence="12">Methyl-accepting chemotaxis protein</fullName>
    </recommendedName>
</protein>
<dbReference type="CDD" id="cd06225">
    <property type="entry name" value="HAMP"/>
    <property type="match status" value="1"/>
</dbReference>
<name>A0A1Q8Q5H7_9BACI</name>
<feature type="compositionally biased region" description="Polar residues" evidence="7">
    <location>
        <begin position="83"/>
        <end position="96"/>
    </location>
</feature>
<evidence type="ECO:0000313" key="10">
    <source>
        <dbReference type="EMBL" id="OLN22531.1"/>
    </source>
</evidence>
<dbReference type="AlphaFoldDB" id="A0A1Q8Q5H7"/>
<keyword evidence="3" id="KW-0472">Membrane</keyword>
<keyword evidence="11" id="KW-1185">Reference proteome</keyword>
<keyword evidence="2" id="KW-1003">Cell membrane</keyword>
<dbReference type="SUPFAM" id="SSF58104">
    <property type="entry name" value="Methyl-accepting chemotaxis protein (MCP) signaling domain"/>
    <property type="match status" value="1"/>
</dbReference>
<dbReference type="SMART" id="SM00283">
    <property type="entry name" value="MA"/>
    <property type="match status" value="1"/>
</dbReference>
<dbReference type="STRING" id="1714264.BTO30_09510"/>
<evidence type="ECO:0000256" key="7">
    <source>
        <dbReference type="SAM" id="MobiDB-lite"/>
    </source>
</evidence>
<evidence type="ECO:0000259" key="8">
    <source>
        <dbReference type="PROSITE" id="PS50111"/>
    </source>
</evidence>
<dbReference type="SMART" id="SM00304">
    <property type="entry name" value="HAMP"/>
    <property type="match status" value="1"/>
</dbReference>
<dbReference type="InterPro" id="IPR004089">
    <property type="entry name" value="MCPsignal_dom"/>
</dbReference>
<evidence type="ECO:0008006" key="12">
    <source>
        <dbReference type="Google" id="ProtNLM"/>
    </source>
</evidence>
<dbReference type="PANTHER" id="PTHR32089">
    <property type="entry name" value="METHYL-ACCEPTING CHEMOTAXIS PROTEIN MCPB"/>
    <property type="match status" value="1"/>
</dbReference>